<feature type="compositionally biased region" description="Polar residues" evidence="1">
    <location>
        <begin position="1"/>
        <end position="13"/>
    </location>
</feature>
<name>A0A1E3NYR2_WICAA</name>
<dbReference type="PANTHER" id="PTHR31027">
    <property type="entry name" value="NUCLEAR SEGREGATION PROTEIN BFR1"/>
    <property type="match status" value="1"/>
</dbReference>
<accession>A0A1E3NYR2</accession>
<evidence type="ECO:0000256" key="1">
    <source>
        <dbReference type="SAM" id="MobiDB-lite"/>
    </source>
</evidence>
<dbReference type="GO" id="GO:0003729">
    <property type="term" value="F:mRNA binding"/>
    <property type="evidence" value="ECO:0007669"/>
    <property type="project" value="TreeGrafter"/>
</dbReference>
<feature type="compositionally biased region" description="Basic and acidic residues" evidence="1">
    <location>
        <begin position="268"/>
        <end position="282"/>
    </location>
</feature>
<dbReference type="GeneID" id="30202320"/>
<feature type="region of interest" description="Disordered" evidence="1">
    <location>
        <begin position="445"/>
        <end position="468"/>
    </location>
</feature>
<dbReference type="RefSeq" id="XP_019037558.1">
    <property type="nucleotide sequence ID" value="XM_019185074.1"/>
</dbReference>
<feature type="region of interest" description="Disordered" evidence="1">
    <location>
        <begin position="1"/>
        <end position="27"/>
    </location>
</feature>
<evidence type="ECO:0008006" key="4">
    <source>
        <dbReference type="Google" id="ProtNLM"/>
    </source>
</evidence>
<dbReference type="GO" id="GO:1990904">
    <property type="term" value="C:ribonucleoprotein complex"/>
    <property type="evidence" value="ECO:0007669"/>
    <property type="project" value="TreeGrafter"/>
</dbReference>
<keyword evidence="3" id="KW-1185">Reference proteome</keyword>
<dbReference type="GO" id="GO:0042175">
    <property type="term" value="C:nuclear outer membrane-endoplasmic reticulum membrane network"/>
    <property type="evidence" value="ECO:0007669"/>
    <property type="project" value="TreeGrafter"/>
</dbReference>
<reference evidence="2 3" key="1">
    <citation type="journal article" date="2016" name="Proc. Natl. Acad. Sci. U.S.A.">
        <title>Comparative genomics of biotechnologically important yeasts.</title>
        <authorList>
            <person name="Riley R."/>
            <person name="Haridas S."/>
            <person name="Wolfe K.H."/>
            <person name="Lopes M.R."/>
            <person name="Hittinger C.T."/>
            <person name="Goeker M."/>
            <person name="Salamov A.A."/>
            <person name="Wisecaver J.H."/>
            <person name="Long T.M."/>
            <person name="Calvey C.H."/>
            <person name="Aerts A.L."/>
            <person name="Barry K.W."/>
            <person name="Choi C."/>
            <person name="Clum A."/>
            <person name="Coughlan A.Y."/>
            <person name="Deshpande S."/>
            <person name="Douglass A.P."/>
            <person name="Hanson S.J."/>
            <person name="Klenk H.-P."/>
            <person name="LaButti K.M."/>
            <person name="Lapidus A."/>
            <person name="Lindquist E.A."/>
            <person name="Lipzen A.M."/>
            <person name="Meier-Kolthoff J.P."/>
            <person name="Ohm R.A."/>
            <person name="Otillar R.P."/>
            <person name="Pangilinan J.L."/>
            <person name="Peng Y."/>
            <person name="Rokas A."/>
            <person name="Rosa C.A."/>
            <person name="Scheuner C."/>
            <person name="Sibirny A.A."/>
            <person name="Slot J.C."/>
            <person name="Stielow J.B."/>
            <person name="Sun H."/>
            <person name="Kurtzman C.P."/>
            <person name="Blackwell M."/>
            <person name="Grigoriev I.V."/>
            <person name="Jeffries T.W."/>
        </authorList>
    </citation>
    <scope>NUCLEOTIDE SEQUENCE [LARGE SCALE GENOMIC DNA]</scope>
    <source>
        <strain evidence="3">ATCC 58044 / CBS 1984 / NCYC 433 / NRRL Y-366-8</strain>
    </source>
</reference>
<dbReference type="AlphaFoldDB" id="A0A1E3NYR2"/>
<organism evidence="2 3">
    <name type="scientific">Wickerhamomyces anomalus (strain ATCC 58044 / CBS 1984 / NCYC 433 / NRRL Y-366-8)</name>
    <name type="common">Yeast</name>
    <name type="synonym">Hansenula anomala</name>
    <dbReference type="NCBI Taxonomy" id="683960"/>
    <lineage>
        <taxon>Eukaryota</taxon>
        <taxon>Fungi</taxon>
        <taxon>Dikarya</taxon>
        <taxon>Ascomycota</taxon>
        <taxon>Saccharomycotina</taxon>
        <taxon>Saccharomycetes</taxon>
        <taxon>Phaffomycetales</taxon>
        <taxon>Wickerhamomycetaceae</taxon>
        <taxon>Wickerhamomyces</taxon>
    </lineage>
</organism>
<sequence>MSSDSFSATSNEPRVQRRFIKSPDSKVRDDTLAKINQEIKQKDIALAEINAQLKKAVTDPKVSNERKTLIGELNELRKTQADFKGKRDLINNKIKEIDASLKRKIGEVQATTSKNNFKSAEEIDARIKKIDDNISSGDMKLVEERLAIKEITSLRKLRKDFSGIQTQQKSIDADKEKIAALKKELSGLNSKEVSAKYESIQKQLDELNLDNKSVNDKRTSLYNKRNALQKEKDALYNSIRKTRADFDEQYKHFKQALADERKRVADEEAKLKAEKEKSERSSKTSKILAEATQPAFEEEIDTVHTLLNVFDPSYVKPTKSNKSALEKSTFVTERQGRVIEQSTEDEIIKKDDNLFFAGSGPHKSSKKGKKGSKKFTLEPDVISSLGDLEIPLPLSQDDVPQTVEALKSKLQTFTATQEETTKKNIEAAKEKIAKLEAGWAKQDAKEAEAVAKAEAKKEAESKEAADQE</sequence>
<dbReference type="PANTHER" id="PTHR31027:SF2">
    <property type="entry name" value="LEBERCILIN DOMAIN-CONTAINING PROTEIN"/>
    <property type="match status" value="1"/>
</dbReference>
<gene>
    <name evidence="2" type="ORF">WICANDRAFT_80496</name>
</gene>
<evidence type="ECO:0000313" key="2">
    <source>
        <dbReference type="EMBL" id="ODQ58351.1"/>
    </source>
</evidence>
<dbReference type="STRING" id="683960.A0A1E3NYR2"/>
<dbReference type="GO" id="GO:0008298">
    <property type="term" value="P:intracellular mRNA localization"/>
    <property type="evidence" value="ECO:0007669"/>
    <property type="project" value="TreeGrafter"/>
</dbReference>
<dbReference type="Proteomes" id="UP000094112">
    <property type="component" value="Unassembled WGS sequence"/>
</dbReference>
<proteinExistence type="predicted"/>
<feature type="region of interest" description="Disordered" evidence="1">
    <location>
        <begin position="268"/>
        <end position="291"/>
    </location>
</feature>
<dbReference type="GO" id="GO:0005783">
    <property type="term" value="C:endoplasmic reticulum"/>
    <property type="evidence" value="ECO:0007669"/>
    <property type="project" value="TreeGrafter"/>
</dbReference>
<dbReference type="OrthoDB" id="2195113at2759"/>
<evidence type="ECO:0000313" key="3">
    <source>
        <dbReference type="Proteomes" id="UP000094112"/>
    </source>
</evidence>
<dbReference type="EMBL" id="KV454212">
    <property type="protein sequence ID" value="ODQ58351.1"/>
    <property type="molecule type" value="Genomic_DNA"/>
</dbReference>
<dbReference type="Gene3D" id="1.10.287.1490">
    <property type="match status" value="1"/>
</dbReference>
<dbReference type="InterPro" id="IPR039604">
    <property type="entry name" value="Bfr1"/>
</dbReference>
<protein>
    <recommendedName>
        <fullName evidence="4">Nuclear segregation protein BFR1</fullName>
    </recommendedName>
</protein>